<feature type="site" description="Important for catalytic activity, responsible for pKa modulation of the active site Glu and correct orientation of both the proton donor and substrate" evidence="6">
    <location>
        <position position="147"/>
    </location>
</feature>
<proteinExistence type="inferred from homology"/>
<dbReference type="PANTHER" id="PTHR42812:SF5">
    <property type="entry name" value="ENDO-ARABINASE"/>
    <property type="match status" value="1"/>
</dbReference>
<feature type="active site" description="Proton donor" evidence="5">
    <location>
        <position position="202"/>
    </location>
</feature>
<dbReference type="PANTHER" id="PTHR42812">
    <property type="entry name" value="BETA-XYLOSIDASE"/>
    <property type="match status" value="1"/>
</dbReference>
<keyword evidence="10" id="KW-1185">Reference proteome</keyword>
<dbReference type="CDD" id="cd08999">
    <property type="entry name" value="GH43_ABN-like"/>
    <property type="match status" value="1"/>
</dbReference>
<keyword evidence="2 8" id="KW-0732">Signal</keyword>
<name>A0A1E3BKI8_ASPCR</name>
<evidence type="ECO:0000313" key="9">
    <source>
        <dbReference type="EMBL" id="ODM21449.1"/>
    </source>
</evidence>
<dbReference type="VEuPathDB" id="FungiDB:SI65_02293"/>
<evidence type="ECO:0000256" key="2">
    <source>
        <dbReference type="ARBA" id="ARBA00022729"/>
    </source>
</evidence>
<dbReference type="GO" id="GO:0004553">
    <property type="term" value="F:hydrolase activity, hydrolyzing O-glycosyl compounds"/>
    <property type="evidence" value="ECO:0007669"/>
    <property type="project" value="InterPro"/>
</dbReference>
<feature type="active site" description="Proton acceptor" evidence="5">
    <location>
        <position position="30"/>
    </location>
</feature>
<dbReference type="SUPFAM" id="SSF75005">
    <property type="entry name" value="Arabinanase/levansucrase/invertase"/>
    <property type="match status" value="1"/>
</dbReference>
<gene>
    <name evidence="9" type="ORF">SI65_02293</name>
</gene>
<comment type="caution">
    <text evidence="9">The sequence shown here is derived from an EMBL/GenBank/DDBJ whole genome shotgun (WGS) entry which is preliminary data.</text>
</comment>
<keyword evidence="4 7" id="KW-0326">Glycosidase</keyword>
<dbReference type="Pfam" id="PF04616">
    <property type="entry name" value="Glyco_hydro_43"/>
    <property type="match status" value="1"/>
</dbReference>
<evidence type="ECO:0000256" key="1">
    <source>
        <dbReference type="ARBA" id="ARBA00009865"/>
    </source>
</evidence>
<dbReference type="GO" id="GO:0005975">
    <property type="term" value="P:carbohydrate metabolic process"/>
    <property type="evidence" value="ECO:0007669"/>
    <property type="project" value="InterPro"/>
</dbReference>
<evidence type="ECO:0000256" key="8">
    <source>
        <dbReference type="SAM" id="SignalP"/>
    </source>
</evidence>
<dbReference type="Proteomes" id="UP000094569">
    <property type="component" value="Unassembled WGS sequence"/>
</dbReference>
<reference evidence="9 10" key="1">
    <citation type="journal article" date="2016" name="BMC Genomics">
        <title>Comparative genomic and transcriptomic analyses of the Fuzhuan brick tea-fermentation fungus Aspergillus cristatus.</title>
        <authorList>
            <person name="Ge Y."/>
            <person name="Wang Y."/>
            <person name="Liu Y."/>
            <person name="Tan Y."/>
            <person name="Ren X."/>
            <person name="Zhang X."/>
            <person name="Hyde K.D."/>
            <person name="Liu Y."/>
            <person name="Liu Z."/>
        </authorList>
    </citation>
    <scope>NUCLEOTIDE SEQUENCE [LARGE SCALE GENOMIC DNA]</scope>
    <source>
        <strain evidence="9 10">GZAAS20.1005</strain>
    </source>
</reference>
<organism evidence="9 10">
    <name type="scientific">Aspergillus cristatus</name>
    <name type="common">Chinese Fuzhuan brick tea-fermentation fungus</name>
    <name type="synonym">Eurotium cristatum</name>
    <dbReference type="NCBI Taxonomy" id="573508"/>
    <lineage>
        <taxon>Eukaryota</taxon>
        <taxon>Fungi</taxon>
        <taxon>Dikarya</taxon>
        <taxon>Ascomycota</taxon>
        <taxon>Pezizomycotina</taxon>
        <taxon>Eurotiomycetes</taxon>
        <taxon>Eurotiomycetidae</taxon>
        <taxon>Eurotiales</taxon>
        <taxon>Aspergillaceae</taxon>
        <taxon>Aspergillus</taxon>
        <taxon>Aspergillus subgen. Aspergillus</taxon>
    </lineage>
</organism>
<evidence type="ECO:0000256" key="5">
    <source>
        <dbReference type="PIRSR" id="PIRSR606710-1"/>
    </source>
</evidence>
<feature type="chain" id="PRO_5009123756" evidence="8">
    <location>
        <begin position="19"/>
        <end position="306"/>
    </location>
</feature>
<evidence type="ECO:0000256" key="7">
    <source>
        <dbReference type="RuleBase" id="RU361187"/>
    </source>
</evidence>
<accession>A0A1E3BKI8</accession>
<dbReference type="Gene3D" id="2.115.10.20">
    <property type="entry name" value="Glycosyl hydrolase domain, family 43"/>
    <property type="match status" value="1"/>
</dbReference>
<dbReference type="EMBL" id="JXNT01000002">
    <property type="protein sequence ID" value="ODM21449.1"/>
    <property type="molecule type" value="Genomic_DNA"/>
</dbReference>
<keyword evidence="3 7" id="KW-0378">Hydrolase</keyword>
<comment type="similarity">
    <text evidence="1 7">Belongs to the glycosyl hydrolase 43 family.</text>
</comment>
<evidence type="ECO:0000256" key="6">
    <source>
        <dbReference type="PIRSR" id="PIRSR606710-2"/>
    </source>
</evidence>
<dbReference type="InterPro" id="IPR006710">
    <property type="entry name" value="Glyco_hydro_43"/>
</dbReference>
<feature type="signal peptide" evidence="8">
    <location>
        <begin position="1"/>
        <end position="18"/>
    </location>
</feature>
<dbReference type="OrthoDB" id="3879658at2759"/>
<dbReference type="InterPro" id="IPR051795">
    <property type="entry name" value="Glycosyl_Hydrlase_43"/>
</dbReference>
<evidence type="ECO:0000313" key="10">
    <source>
        <dbReference type="Proteomes" id="UP000094569"/>
    </source>
</evidence>
<protein>
    <submittedName>
        <fullName evidence="9">Uncharacterized protein</fullName>
    </submittedName>
</protein>
<evidence type="ECO:0000256" key="4">
    <source>
        <dbReference type="ARBA" id="ARBA00023295"/>
    </source>
</evidence>
<dbReference type="InterPro" id="IPR023296">
    <property type="entry name" value="Glyco_hydro_beta-prop_sf"/>
</dbReference>
<dbReference type="AlphaFoldDB" id="A0A1E3BKI8"/>
<dbReference type="STRING" id="573508.A0A1E3BKI8"/>
<sequence length="306" mass="33080">MSIRGISLLAASALSVFAAPVRVLNTDFPDPSLIKTDDGWYSFATAGNGVHVQVATSSDFKTWELLKGHDAIPGPFPDWTKKDGPEVWAPDVIKRDDGKFVMYFSALTSKDTSAHCIGTATATSIKGPYTPNDTPLVCPLDKNGAIDAVGFQDDDGTRYVIYKTEDADTTIHLQPMKSDGITPNGNTTTLLKKEPEDGILIEAPSLVKKDGTYYLTFSSHRFDTTKYDAKYATAKNVAGPYTRQGQILKTGDKTNNGTVTSPGGADFSEDGKKIVFHAHRNGKDVSQGRAMYRADISLSDGKITIN</sequence>
<evidence type="ECO:0000256" key="3">
    <source>
        <dbReference type="ARBA" id="ARBA00022801"/>
    </source>
</evidence>